<sequence>MCQYHRNTFTCGHSGRLIFRADPTHKQACSATDTQPLAIKDYKYPYQCNNCKETSRKQAEEEKLKLQAMKSDSKAERRLSGRPILGRASKSYTGTSNGTGTGTGVKSDDALSPVSTGERGLDEIRKSWKRTSAGSAGSGSSSGRSSSRPVSREEAQDRGFVESRSKLGRSAALDGASEGGEPVKDDATPGTPTKAGGKHKPKQLSTDSGKDCVVQ</sequence>
<dbReference type="Proteomes" id="UP000799441">
    <property type="component" value="Unassembled WGS sequence"/>
</dbReference>
<reference evidence="2" key="1">
    <citation type="journal article" date="2020" name="Stud. Mycol.">
        <title>101 Dothideomycetes genomes: a test case for predicting lifestyles and emergence of pathogens.</title>
        <authorList>
            <person name="Haridas S."/>
            <person name="Albert R."/>
            <person name="Binder M."/>
            <person name="Bloem J."/>
            <person name="Labutti K."/>
            <person name="Salamov A."/>
            <person name="Andreopoulos B."/>
            <person name="Baker S."/>
            <person name="Barry K."/>
            <person name="Bills G."/>
            <person name="Bluhm B."/>
            <person name="Cannon C."/>
            <person name="Castanera R."/>
            <person name="Culley D."/>
            <person name="Daum C."/>
            <person name="Ezra D."/>
            <person name="Gonzalez J."/>
            <person name="Henrissat B."/>
            <person name="Kuo A."/>
            <person name="Liang C."/>
            <person name="Lipzen A."/>
            <person name="Lutzoni F."/>
            <person name="Magnuson J."/>
            <person name="Mondo S."/>
            <person name="Nolan M."/>
            <person name="Ohm R."/>
            <person name="Pangilinan J."/>
            <person name="Park H.-J."/>
            <person name="Ramirez L."/>
            <person name="Alfaro M."/>
            <person name="Sun H."/>
            <person name="Tritt A."/>
            <person name="Yoshinaga Y."/>
            <person name="Zwiers L.-H."/>
            <person name="Turgeon B."/>
            <person name="Goodwin S."/>
            <person name="Spatafora J."/>
            <person name="Crous P."/>
            <person name="Grigoriev I."/>
        </authorList>
    </citation>
    <scope>NUCLEOTIDE SEQUENCE</scope>
    <source>
        <strain evidence="2">CBS 116435</strain>
    </source>
</reference>
<protein>
    <submittedName>
        <fullName evidence="2">Uncharacterized protein</fullName>
    </submittedName>
</protein>
<evidence type="ECO:0000256" key="1">
    <source>
        <dbReference type="SAM" id="MobiDB-lite"/>
    </source>
</evidence>
<dbReference type="EMBL" id="MU003774">
    <property type="protein sequence ID" value="KAF2723784.1"/>
    <property type="molecule type" value="Genomic_DNA"/>
</dbReference>
<feature type="compositionally biased region" description="Basic and acidic residues" evidence="1">
    <location>
        <begin position="63"/>
        <end position="79"/>
    </location>
</feature>
<organism evidence="2 3">
    <name type="scientific">Polychaeton citri CBS 116435</name>
    <dbReference type="NCBI Taxonomy" id="1314669"/>
    <lineage>
        <taxon>Eukaryota</taxon>
        <taxon>Fungi</taxon>
        <taxon>Dikarya</taxon>
        <taxon>Ascomycota</taxon>
        <taxon>Pezizomycotina</taxon>
        <taxon>Dothideomycetes</taxon>
        <taxon>Dothideomycetidae</taxon>
        <taxon>Capnodiales</taxon>
        <taxon>Capnodiaceae</taxon>
        <taxon>Polychaeton</taxon>
    </lineage>
</organism>
<feature type="region of interest" description="Disordered" evidence="1">
    <location>
        <begin position="63"/>
        <end position="215"/>
    </location>
</feature>
<dbReference type="AlphaFoldDB" id="A0A9P4QFA5"/>
<comment type="caution">
    <text evidence="2">The sequence shown here is derived from an EMBL/GenBank/DDBJ whole genome shotgun (WGS) entry which is preliminary data.</text>
</comment>
<evidence type="ECO:0000313" key="2">
    <source>
        <dbReference type="EMBL" id="KAF2723784.1"/>
    </source>
</evidence>
<proteinExistence type="predicted"/>
<evidence type="ECO:0000313" key="3">
    <source>
        <dbReference type="Proteomes" id="UP000799441"/>
    </source>
</evidence>
<accession>A0A9P4QFA5</accession>
<gene>
    <name evidence="2" type="ORF">K431DRAFT_7871</name>
</gene>
<keyword evidence="3" id="KW-1185">Reference proteome</keyword>
<feature type="compositionally biased region" description="Low complexity" evidence="1">
    <location>
        <begin position="132"/>
        <end position="148"/>
    </location>
</feature>
<name>A0A9P4QFA5_9PEZI</name>
<feature type="compositionally biased region" description="Basic and acidic residues" evidence="1">
    <location>
        <begin position="150"/>
        <end position="165"/>
    </location>
</feature>